<evidence type="ECO:0000313" key="3">
    <source>
        <dbReference type="Proteomes" id="UP000315868"/>
    </source>
</evidence>
<proteinExistence type="predicted"/>
<dbReference type="AlphaFoldDB" id="A0A552KRS0"/>
<evidence type="ECO:0000256" key="1">
    <source>
        <dbReference type="SAM" id="Coils"/>
    </source>
</evidence>
<reference evidence="2 3" key="1">
    <citation type="submission" date="2019-01" db="EMBL/GenBank/DDBJ databases">
        <title>Coherence of Microcystis species and biogeography revealed through population genomics.</title>
        <authorList>
            <person name="Perez-Carrascal O.M."/>
            <person name="Terrat Y."/>
            <person name="Giani A."/>
            <person name="Fortin N."/>
            <person name="Tromas N."/>
            <person name="Shapiro B.J."/>
        </authorList>
    </citation>
    <scope>NUCLEOTIDE SEQUENCE [LARGE SCALE GENOMIC DNA]</scope>
    <source>
        <strain evidence="2">Mf_QC_C_20070823_S10D</strain>
    </source>
</reference>
<keyword evidence="1" id="KW-0175">Coiled coil</keyword>
<sequence>MSTMQFSNSKASIPNFESVAQSVQTIKRSVPAMSDGAYSYFTDRLKLAATVADDLNQEISNALASLPTSLNNMKVVQLLLQKIGEIDEAQRTGSISTEQANTARAQLQGRLSNAVSSTLTDFNNAATKLSDSADRLSTVGKETEVRLKDAIATETANHERLKQDVDRESARLKTLKERYDTLAAAVDEARGGPTEELVGLLPDEEELSNLLDAGPGDAAAPEVTVAKKSIELAVKQIKKILTAVDKVIKFEQLTQMRDEVGKAATTQRIVVEAFQERLRAQNATLSQLDTIGTAGTSMTALATETTKLSTAFFSFATTLRDFNNQAVTADTLMTIINDMEFYLEQARNERNKVILS</sequence>
<comment type="caution">
    <text evidence="2">The sequence shown here is derived from an EMBL/GenBank/DDBJ whole genome shotgun (WGS) entry which is preliminary data.</text>
</comment>
<accession>A0A552KRS0</accession>
<organism evidence="2 3">
    <name type="scientific">Microcystis flos-aquae Mf_QC_C_20070823_S10D</name>
    <dbReference type="NCBI Taxonomy" id="2486236"/>
    <lineage>
        <taxon>Bacteria</taxon>
        <taxon>Bacillati</taxon>
        <taxon>Cyanobacteriota</taxon>
        <taxon>Cyanophyceae</taxon>
        <taxon>Oscillatoriophycideae</taxon>
        <taxon>Chroococcales</taxon>
        <taxon>Microcystaceae</taxon>
        <taxon>Microcystis</taxon>
    </lineage>
</organism>
<dbReference type="Proteomes" id="UP000315868">
    <property type="component" value="Unassembled WGS sequence"/>
</dbReference>
<evidence type="ECO:0000313" key="2">
    <source>
        <dbReference type="EMBL" id="TRV10683.1"/>
    </source>
</evidence>
<feature type="coiled-coil region" evidence="1">
    <location>
        <begin position="158"/>
        <end position="185"/>
    </location>
</feature>
<dbReference type="EMBL" id="SFAM01000117">
    <property type="protein sequence ID" value="TRV10683.1"/>
    <property type="molecule type" value="Genomic_DNA"/>
</dbReference>
<protein>
    <submittedName>
        <fullName evidence="2">Uncharacterized protein</fullName>
    </submittedName>
</protein>
<name>A0A552KRS0_9CHRO</name>
<gene>
    <name evidence="2" type="ORF">EWV45_13210</name>
</gene>